<keyword evidence="2" id="KW-0238">DNA-binding</keyword>
<dbReference type="PANTHER" id="PTHR30146:SF138">
    <property type="entry name" value="TRANSCRIPTIONAL REGULATORY PROTEIN"/>
    <property type="match status" value="1"/>
</dbReference>
<dbReference type="CDD" id="cd01392">
    <property type="entry name" value="HTH_LacI"/>
    <property type="match status" value="1"/>
</dbReference>
<dbReference type="PROSITE" id="PS00356">
    <property type="entry name" value="HTH_LACI_1"/>
    <property type="match status" value="1"/>
</dbReference>
<keyword evidence="1" id="KW-0805">Transcription regulation</keyword>
<dbReference type="Proteomes" id="UP000019522">
    <property type="component" value="Chromosome"/>
</dbReference>
<dbReference type="SUPFAM" id="SSF53822">
    <property type="entry name" value="Periplasmic binding protein-like I"/>
    <property type="match status" value="1"/>
</dbReference>
<reference evidence="6" key="1">
    <citation type="journal article" date="2014" name="Genome Announc.">
        <title>Complete Genome Sequence of the Highly Transformable Pseudomonas stutzeri Strain 28a24.</title>
        <authorList>
            <person name="Smith B.A."/>
            <person name="Dougherty K.M."/>
            <person name="Baltrus D.A."/>
        </authorList>
    </citation>
    <scope>NUCLEOTIDE SEQUENCE [LARGE SCALE GENOMIC DNA]</scope>
    <source>
        <strain evidence="6">28a24</strain>
    </source>
</reference>
<dbReference type="GO" id="GO:0000976">
    <property type="term" value="F:transcription cis-regulatory region binding"/>
    <property type="evidence" value="ECO:0007669"/>
    <property type="project" value="TreeGrafter"/>
</dbReference>
<accession>W8RG94</accession>
<dbReference type="KEGG" id="pstt:CH92_21495"/>
<dbReference type="PANTHER" id="PTHR30146">
    <property type="entry name" value="LACI-RELATED TRANSCRIPTIONAL REPRESSOR"/>
    <property type="match status" value="1"/>
</dbReference>
<dbReference type="RefSeq" id="WP_025243737.1">
    <property type="nucleotide sequence ID" value="NZ_CP007441.1"/>
</dbReference>
<dbReference type="SMART" id="SM00354">
    <property type="entry name" value="HTH_LACI"/>
    <property type="match status" value="1"/>
</dbReference>
<dbReference type="PATRIC" id="fig|316.77.peg.4295"/>
<dbReference type="Gene3D" id="1.10.260.40">
    <property type="entry name" value="lambda repressor-like DNA-binding domains"/>
    <property type="match status" value="1"/>
</dbReference>
<keyword evidence="3" id="KW-0804">Transcription</keyword>
<name>W8RG94_STUST</name>
<evidence type="ECO:0000313" key="6">
    <source>
        <dbReference type="Proteomes" id="UP000019522"/>
    </source>
</evidence>
<evidence type="ECO:0000313" key="5">
    <source>
        <dbReference type="EMBL" id="AHL77517.1"/>
    </source>
</evidence>
<protein>
    <submittedName>
        <fullName evidence="5">LacI family transcriptional regulator</fullName>
    </submittedName>
</protein>
<dbReference type="Pfam" id="PF13377">
    <property type="entry name" value="Peripla_BP_3"/>
    <property type="match status" value="1"/>
</dbReference>
<dbReference type="PRINTS" id="PR00036">
    <property type="entry name" value="HTHLACI"/>
</dbReference>
<evidence type="ECO:0000256" key="2">
    <source>
        <dbReference type="ARBA" id="ARBA00023125"/>
    </source>
</evidence>
<dbReference type="CDD" id="cd06273">
    <property type="entry name" value="PBP1_LacI-like"/>
    <property type="match status" value="1"/>
</dbReference>
<organism evidence="5 6">
    <name type="scientific">Stutzerimonas stutzeri</name>
    <name type="common">Pseudomonas stutzeri</name>
    <dbReference type="NCBI Taxonomy" id="316"/>
    <lineage>
        <taxon>Bacteria</taxon>
        <taxon>Pseudomonadati</taxon>
        <taxon>Pseudomonadota</taxon>
        <taxon>Gammaproteobacteria</taxon>
        <taxon>Pseudomonadales</taxon>
        <taxon>Pseudomonadaceae</taxon>
        <taxon>Stutzerimonas</taxon>
    </lineage>
</organism>
<feature type="domain" description="HTH lacI-type" evidence="4">
    <location>
        <begin position="15"/>
        <end position="69"/>
    </location>
</feature>
<proteinExistence type="predicted"/>
<dbReference type="InterPro" id="IPR000843">
    <property type="entry name" value="HTH_LacI"/>
</dbReference>
<gene>
    <name evidence="5" type="ORF">CH92_21495</name>
</gene>
<evidence type="ECO:0000256" key="3">
    <source>
        <dbReference type="ARBA" id="ARBA00023163"/>
    </source>
</evidence>
<dbReference type="OrthoDB" id="5621819at2"/>
<dbReference type="SUPFAM" id="SSF47413">
    <property type="entry name" value="lambda repressor-like DNA-binding domains"/>
    <property type="match status" value="1"/>
</dbReference>
<dbReference type="EMBL" id="CP007441">
    <property type="protein sequence ID" value="AHL77517.1"/>
    <property type="molecule type" value="Genomic_DNA"/>
</dbReference>
<dbReference type="InterPro" id="IPR028082">
    <property type="entry name" value="Peripla_BP_I"/>
</dbReference>
<dbReference type="Gene3D" id="3.40.50.2300">
    <property type="match status" value="2"/>
</dbReference>
<dbReference type="Pfam" id="PF00356">
    <property type="entry name" value="LacI"/>
    <property type="match status" value="1"/>
</dbReference>
<evidence type="ECO:0000256" key="1">
    <source>
        <dbReference type="ARBA" id="ARBA00023015"/>
    </source>
</evidence>
<reference evidence="5 6" key="2">
    <citation type="submission" date="2014-03" db="EMBL/GenBank/DDBJ databases">
        <authorList>
            <person name="Baltrus D."/>
            <person name="Dougherty K."/>
        </authorList>
    </citation>
    <scope>NUCLEOTIDE SEQUENCE</scope>
    <source>
        <strain evidence="5 6">28a24</strain>
    </source>
</reference>
<dbReference type="GO" id="GO:0003700">
    <property type="term" value="F:DNA-binding transcription factor activity"/>
    <property type="evidence" value="ECO:0007669"/>
    <property type="project" value="TreeGrafter"/>
</dbReference>
<evidence type="ECO:0000259" key="4">
    <source>
        <dbReference type="PROSITE" id="PS50932"/>
    </source>
</evidence>
<dbReference type="AlphaFoldDB" id="W8RG94"/>
<sequence>MDDSVSDFSPLLSRASLQDVARLAGVSTATVSRVINGSATVSDEKRHAVQHACDELGYVLNAAARTLASRRSMTIGAVVPTLATETFSRPLAAFQQTVHEAGYTLLVASFGFDAQVELKEVQTMLEHGVDALMVVGRTHDPKMWDLINRKRIPCVQAWSQDSDRPSVGFDNVVVARQMVEHLLSLGHRKFGMIVNERSFNDRVGDRIAGTQARLAEEGLDLPAQWRVAADLTLESAIVAMQRLLRGPTRPTAVICANDLLAFGALLAAKNLGVRVPEDISVVGFNDFDYAKYMSPPLTTIRVDLAQIGAFAGAYLLEALAGKRPMGLIETTTELVVRGSSGPAPTGLE</sequence>
<dbReference type="PROSITE" id="PS50932">
    <property type="entry name" value="HTH_LACI_2"/>
    <property type="match status" value="1"/>
</dbReference>
<dbReference type="InterPro" id="IPR010982">
    <property type="entry name" value="Lambda_DNA-bd_dom_sf"/>
</dbReference>
<dbReference type="InterPro" id="IPR046335">
    <property type="entry name" value="LacI/GalR-like_sensor"/>
</dbReference>